<proteinExistence type="predicted"/>
<comment type="caution">
    <text evidence="1">The sequence shown here is derived from an EMBL/GenBank/DDBJ whole genome shotgun (WGS) entry which is preliminary data.</text>
</comment>
<gene>
    <name evidence="1" type="ORF">JOF56_009989</name>
</gene>
<dbReference type="EMBL" id="JAGINW010000001">
    <property type="protein sequence ID" value="MBP2329604.1"/>
    <property type="molecule type" value="Genomic_DNA"/>
</dbReference>
<evidence type="ECO:0000313" key="2">
    <source>
        <dbReference type="Proteomes" id="UP001519332"/>
    </source>
</evidence>
<protein>
    <submittedName>
        <fullName evidence="1">Uncharacterized protein</fullName>
    </submittedName>
</protein>
<dbReference type="Proteomes" id="UP001519332">
    <property type="component" value="Unassembled WGS sequence"/>
</dbReference>
<evidence type="ECO:0000313" key="1">
    <source>
        <dbReference type="EMBL" id="MBP2329604.1"/>
    </source>
</evidence>
<keyword evidence="2" id="KW-1185">Reference proteome</keyword>
<sequence>MITAVVVDAVDQTAHHVQAEQRLVGPGNEPEEPVVRLAQHWFGDVV</sequence>
<reference evidence="1 2" key="1">
    <citation type="submission" date="2021-03" db="EMBL/GenBank/DDBJ databases">
        <title>Sequencing the genomes of 1000 actinobacteria strains.</title>
        <authorList>
            <person name="Klenk H.-P."/>
        </authorList>
    </citation>
    <scope>NUCLEOTIDE SEQUENCE [LARGE SCALE GENOMIC DNA]</scope>
    <source>
        <strain evidence="1 2">DSM 46670</strain>
    </source>
</reference>
<dbReference type="RefSeq" id="WP_209646344.1">
    <property type="nucleotide sequence ID" value="NZ_JAGINW010000001.1"/>
</dbReference>
<organism evidence="1 2">
    <name type="scientific">Kibdelosporangium banguiense</name>
    <dbReference type="NCBI Taxonomy" id="1365924"/>
    <lineage>
        <taxon>Bacteria</taxon>
        <taxon>Bacillati</taxon>
        <taxon>Actinomycetota</taxon>
        <taxon>Actinomycetes</taxon>
        <taxon>Pseudonocardiales</taxon>
        <taxon>Pseudonocardiaceae</taxon>
        <taxon>Kibdelosporangium</taxon>
    </lineage>
</organism>
<accession>A0ABS4U054</accession>
<name>A0ABS4U054_9PSEU</name>